<dbReference type="OrthoDB" id="328972at2"/>
<dbReference type="SUPFAM" id="SSF159888">
    <property type="entry name" value="YdhG-like"/>
    <property type="match status" value="1"/>
</dbReference>
<protein>
    <submittedName>
        <fullName evidence="1">DUF1801 domain-containing protein</fullName>
    </submittedName>
</protein>
<proteinExistence type="predicted"/>
<organism evidence="1 2">
    <name type="scientific">Roseitalea porphyridii</name>
    <dbReference type="NCBI Taxonomy" id="1852022"/>
    <lineage>
        <taxon>Bacteria</taxon>
        <taxon>Pseudomonadati</taxon>
        <taxon>Pseudomonadota</taxon>
        <taxon>Alphaproteobacteria</taxon>
        <taxon>Hyphomicrobiales</taxon>
        <taxon>Ahrensiaceae</taxon>
        <taxon>Roseitalea</taxon>
    </lineage>
</organism>
<evidence type="ECO:0000313" key="2">
    <source>
        <dbReference type="Proteomes" id="UP000293719"/>
    </source>
</evidence>
<dbReference type="GeneID" id="90766111"/>
<dbReference type="EMBL" id="CP036532">
    <property type="protein sequence ID" value="QBK29523.1"/>
    <property type="molecule type" value="Genomic_DNA"/>
</dbReference>
<name>A0A4P6UYG1_9HYPH</name>
<sequence length="116" mass="13118">MTGRARTLIVQAAETVPDLGPLAESIKWGEHSFTPQQPRTGSSVRIQTRDNGDEALMFICHTGLVDTFRDLYGDRLHLEGNRAIVLPYGEPVDEAAVRHCIALALTYHRRKRHRDR</sequence>
<keyword evidence="2" id="KW-1185">Reference proteome</keyword>
<accession>A0A4P6UYG1</accession>
<gene>
    <name evidence="1" type="ORF">E0E05_02285</name>
</gene>
<dbReference type="KEGG" id="rpod:E0E05_02285"/>
<evidence type="ECO:0000313" key="1">
    <source>
        <dbReference type="EMBL" id="QBK29523.1"/>
    </source>
</evidence>
<dbReference type="RefSeq" id="WP_131615228.1">
    <property type="nucleotide sequence ID" value="NZ_CP036532.1"/>
</dbReference>
<dbReference type="AlphaFoldDB" id="A0A4P6UYG1"/>
<reference evidence="1 2" key="1">
    <citation type="journal article" date="2017" name="Int. J. Syst. Evol. Microbiol.">
        <title>Roseitalea porphyridii gen. nov., sp. nov., isolated from a red alga, and reclassification of Hoeflea suaedae Chung et al. 2013 as Pseudohoeflea suaedae gen. nov., comb. nov.</title>
        <authorList>
            <person name="Hyeon J.W."/>
            <person name="Jeong S.E."/>
            <person name="Baek K."/>
            <person name="Jeon C.O."/>
        </authorList>
    </citation>
    <scope>NUCLEOTIDE SEQUENCE [LARGE SCALE GENOMIC DNA]</scope>
    <source>
        <strain evidence="1 2">MA7-20</strain>
    </source>
</reference>
<dbReference type="Proteomes" id="UP000293719">
    <property type="component" value="Chromosome"/>
</dbReference>